<reference evidence="1" key="1">
    <citation type="journal article" date="2022" name="Int. J. Mol. Sci.">
        <title>Draft Genome of Tanacetum Coccineum: Genomic Comparison of Closely Related Tanacetum-Family Plants.</title>
        <authorList>
            <person name="Yamashiro T."/>
            <person name="Shiraishi A."/>
            <person name="Nakayama K."/>
            <person name="Satake H."/>
        </authorList>
    </citation>
    <scope>NUCLEOTIDE SEQUENCE</scope>
</reference>
<sequence>MRPSTLSPHMERGLYTLDGPALKRLSGPLVPSCFAIFDLEPLSSSFDFVFVSEIFKSLSFRLDPSLTPLRSLCLDQNMLSLCIILKDCNNLLDRLDNLEAIIVYHDVCAKFEHEHVVMNPTSAGIRHHHLHLYVNPEIKQLAIKHVDEYGFVIRLAKFGLGLNLVRCRQRLKADKTNLAEAHVRGVLVDAGPV</sequence>
<evidence type="ECO:0000313" key="2">
    <source>
        <dbReference type="Proteomes" id="UP001151760"/>
    </source>
</evidence>
<evidence type="ECO:0000313" key="1">
    <source>
        <dbReference type="EMBL" id="GJS73329.1"/>
    </source>
</evidence>
<name>A0ABQ4Y6M5_9ASTR</name>
<dbReference type="EMBL" id="BQNB010010146">
    <property type="protein sequence ID" value="GJS73329.1"/>
    <property type="molecule type" value="Genomic_DNA"/>
</dbReference>
<reference evidence="1" key="2">
    <citation type="submission" date="2022-01" db="EMBL/GenBank/DDBJ databases">
        <authorList>
            <person name="Yamashiro T."/>
            <person name="Shiraishi A."/>
            <person name="Satake H."/>
            <person name="Nakayama K."/>
        </authorList>
    </citation>
    <scope>NUCLEOTIDE SEQUENCE</scope>
</reference>
<dbReference type="Proteomes" id="UP001151760">
    <property type="component" value="Unassembled WGS sequence"/>
</dbReference>
<protein>
    <submittedName>
        <fullName evidence="1">Uncharacterized protein</fullName>
    </submittedName>
</protein>
<proteinExistence type="predicted"/>
<gene>
    <name evidence="1" type="ORF">Tco_0706170</name>
</gene>
<organism evidence="1 2">
    <name type="scientific">Tanacetum coccineum</name>
    <dbReference type="NCBI Taxonomy" id="301880"/>
    <lineage>
        <taxon>Eukaryota</taxon>
        <taxon>Viridiplantae</taxon>
        <taxon>Streptophyta</taxon>
        <taxon>Embryophyta</taxon>
        <taxon>Tracheophyta</taxon>
        <taxon>Spermatophyta</taxon>
        <taxon>Magnoliopsida</taxon>
        <taxon>eudicotyledons</taxon>
        <taxon>Gunneridae</taxon>
        <taxon>Pentapetalae</taxon>
        <taxon>asterids</taxon>
        <taxon>campanulids</taxon>
        <taxon>Asterales</taxon>
        <taxon>Asteraceae</taxon>
        <taxon>Asteroideae</taxon>
        <taxon>Anthemideae</taxon>
        <taxon>Anthemidinae</taxon>
        <taxon>Tanacetum</taxon>
    </lineage>
</organism>
<accession>A0ABQ4Y6M5</accession>
<comment type="caution">
    <text evidence="1">The sequence shown here is derived from an EMBL/GenBank/DDBJ whole genome shotgun (WGS) entry which is preliminary data.</text>
</comment>
<keyword evidence="2" id="KW-1185">Reference proteome</keyword>